<organism evidence="3 4">
    <name type="scientific">Rubritalea spongiae</name>
    <dbReference type="NCBI Taxonomy" id="430797"/>
    <lineage>
        <taxon>Bacteria</taxon>
        <taxon>Pseudomonadati</taxon>
        <taxon>Verrucomicrobiota</taxon>
        <taxon>Verrucomicrobiia</taxon>
        <taxon>Verrucomicrobiales</taxon>
        <taxon>Rubritaleaceae</taxon>
        <taxon>Rubritalea</taxon>
    </lineage>
</organism>
<dbReference type="SUPFAM" id="SSF159941">
    <property type="entry name" value="MM3350-like"/>
    <property type="match status" value="1"/>
</dbReference>
<accession>A0ABW5E292</accession>
<sequence>MTYYLFTLSCDESFARVRVTENTSLFDLAAVLLESIGFDLDHAFGFHSSPNGPYDRNETKEYTLFADQGDGRLDSDTGVENTPVSAAFSEKETMLFHFDYGDDWLFPVTCEAIETTSSRKRKPEILEVKGDFPVQYPPLDEDWDQPINEEDLTPPNVISFSMPSDDTGEDLDDEEAEYERIFDFNAKIVDEFAIYQLANKVSQATINKHCRNVLFFGNDFLLNYEGLSLTDDPSFIDEYLGNWFIRKCMWSDEKSIKENITSFKKFYAWAASHKKIDQQDYDELLLTIKEMKDTWIQRVKDYNNPDKQIEDIFDFPL</sequence>
<evidence type="ECO:0000259" key="2">
    <source>
        <dbReference type="Pfam" id="PF07929"/>
    </source>
</evidence>
<protein>
    <recommendedName>
        <fullName evidence="2">Plasmid pRiA4b Orf3-like domain-containing protein</fullName>
    </recommendedName>
</protein>
<keyword evidence="4" id="KW-1185">Reference proteome</keyword>
<dbReference type="Proteomes" id="UP001597297">
    <property type="component" value="Unassembled WGS sequence"/>
</dbReference>
<dbReference type="InterPro" id="IPR012912">
    <property type="entry name" value="Plasmid_pRiA4b_Orf3-like"/>
</dbReference>
<name>A0ABW5E292_9BACT</name>
<evidence type="ECO:0000313" key="4">
    <source>
        <dbReference type="Proteomes" id="UP001597297"/>
    </source>
</evidence>
<evidence type="ECO:0000256" key="1">
    <source>
        <dbReference type="SAM" id="MobiDB-lite"/>
    </source>
</evidence>
<dbReference type="EMBL" id="JBHUJC010000026">
    <property type="protein sequence ID" value="MFD2276653.1"/>
    <property type="molecule type" value="Genomic_DNA"/>
</dbReference>
<reference evidence="4" key="1">
    <citation type="journal article" date="2019" name="Int. J. Syst. Evol. Microbiol.">
        <title>The Global Catalogue of Microorganisms (GCM) 10K type strain sequencing project: providing services to taxonomists for standard genome sequencing and annotation.</title>
        <authorList>
            <consortium name="The Broad Institute Genomics Platform"/>
            <consortium name="The Broad Institute Genome Sequencing Center for Infectious Disease"/>
            <person name="Wu L."/>
            <person name="Ma J."/>
        </authorList>
    </citation>
    <scope>NUCLEOTIDE SEQUENCE [LARGE SCALE GENOMIC DNA]</scope>
    <source>
        <strain evidence="4">JCM 16545</strain>
    </source>
</reference>
<evidence type="ECO:0000313" key="3">
    <source>
        <dbReference type="EMBL" id="MFD2276653.1"/>
    </source>
</evidence>
<dbReference type="InterPro" id="IPR024047">
    <property type="entry name" value="MM3350-like_sf"/>
</dbReference>
<feature type="region of interest" description="Disordered" evidence="1">
    <location>
        <begin position="142"/>
        <end position="170"/>
    </location>
</feature>
<gene>
    <name evidence="3" type="ORF">ACFSQZ_09260</name>
</gene>
<dbReference type="Pfam" id="PF07929">
    <property type="entry name" value="PRiA4_ORF3"/>
    <property type="match status" value="1"/>
</dbReference>
<feature type="domain" description="Plasmid pRiA4b Orf3-like" evidence="2">
    <location>
        <begin position="16"/>
        <end position="133"/>
    </location>
</feature>
<dbReference type="Gene3D" id="3.10.290.30">
    <property type="entry name" value="MM3350-like"/>
    <property type="match status" value="1"/>
</dbReference>
<dbReference type="RefSeq" id="WP_377094600.1">
    <property type="nucleotide sequence ID" value="NZ_JBHSJM010000001.1"/>
</dbReference>
<proteinExistence type="predicted"/>
<comment type="caution">
    <text evidence="3">The sequence shown here is derived from an EMBL/GenBank/DDBJ whole genome shotgun (WGS) entry which is preliminary data.</text>
</comment>
<feature type="compositionally biased region" description="Acidic residues" evidence="1">
    <location>
        <begin position="142"/>
        <end position="152"/>
    </location>
</feature>